<dbReference type="SMART" id="SM00344">
    <property type="entry name" value="HTH_ASNC"/>
    <property type="match status" value="1"/>
</dbReference>
<dbReference type="Gene3D" id="1.10.10.10">
    <property type="entry name" value="Winged helix-like DNA-binding domain superfamily/Winged helix DNA-binding domain"/>
    <property type="match status" value="1"/>
</dbReference>
<dbReference type="PANTHER" id="PTHR30154:SF34">
    <property type="entry name" value="TRANSCRIPTIONAL REGULATOR AZLB"/>
    <property type="match status" value="1"/>
</dbReference>
<dbReference type="InterPro" id="IPR011991">
    <property type="entry name" value="ArsR-like_HTH"/>
</dbReference>
<evidence type="ECO:0000256" key="1">
    <source>
        <dbReference type="ARBA" id="ARBA00023015"/>
    </source>
</evidence>
<organism evidence="5 6">
    <name type="scientific">Candidatus Fimisoma avicola</name>
    <dbReference type="NCBI Taxonomy" id="2840826"/>
    <lineage>
        <taxon>Bacteria</taxon>
        <taxon>Bacillati</taxon>
        <taxon>Bacillota</taxon>
        <taxon>Clostridia</taxon>
        <taxon>Eubacteriales</taxon>
        <taxon>Candidatus Fimisoma</taxon>
    </lineage>
</organism>
<keyword evidence="1" id="KW-0805">Transcription regulation</keyword>
<name>A0A9D1I782_9FIRM</name>
<dbReference type="EMBL" id="DVMO01000138">
    <property type="protein sequence ID" value="HIU28473.1"/>
    <property type="molecule type" value="Genomic_DNA"/>
</dbReference>
<reference evidence="5" key="2">
    <citation type="journal article" date="2021" name="PeerJ">
        <title>Extensive microbial diversity within the chicken gut microbiome revealed by metagenomics and culture.</title>
        <authorList>
            <person name="Gilroy R."/>
            <person name="Ravi A."/>
            <person name="Getino M."/>
            <person name="Pursley I."/>
            <person name="Horton D.L."/>
            <person name="Alikhan N.F."/>
            <person name="Baker D."/>
            <person name="Gharbi K."/>
            <person name="Hall N."/>
            <person name="Watson M."/>
            <person name="Adriaenssens E.M."/>
            <person name="Foster-Nyarko E."/>
            <person name="Jarju S."/>
            <person name="Secka A."/>
            <person name="Antonio M."/>
            <person name="Oren A."/>
            <person name="Chaudhuri R.R."/>
            <person name="La Ragione R."/>
            <person name="Hildebrand F."/>
            <person name="Pallen M.J."/>
        </authorList>
    </citation>
    <scope>NUCLEOTIDE SEQUENCE</scope>
    <source>
        <strain evidence="5">11300</strain>
    </source>
</reference>
<dbReference type="SUPFAM" id="SSF46785">
    <property type="entry name" value="Winged helix' DNA-binding domain"/>
    <property type="match status" value="1"/>
</dbReference>
<dbReference type="PANTHER" id="PTHR30154">
    <property type="entry name" value="LEUCINE-RESPONSIVE REGULATORY PROTEIN"/>
    <property type="match status" value="1"/>
</dbReference>
<evidence type="ECO:0000256" key="2">
    <source>
        <dbReference type="ARBA" id="ARBA00023125"/>
    </source>
</evidence>
<dbReference type="InterPro" id="IPR036390">
    <property type="entry name" value="WH_DNA-bd_sf"/>
</dbReference>
<feature type="domain" description="HTH asnC-type" evidence="4">
    <location>
        <begin position="4"/>
        <end position="65"/>
    </location>
</feature>
<dbReference type="InterPro" id="IPR036388">
    <property type="entry name" value="WH-like_DNA-bd_sf"/>
</dbReference>
<dbReference type="AlphaFoldDB" id="A0A9D1I782"/>
<dbReference type="Gene3D" id="3.30.70.920">
    <property type="match status" value="1"/>
</dbReference>
<dbReference type="Pfam" id="PF13412">
    <property type="entry name" value="HTH_24"/>
    <property type="match status" value="1"/>
</dbReference>
<dbReference type="Pfam" id="PF01037">
    <property type="entry name" value="AsnC_trans_reg"/>
    <property type="match status" value="1"/>
</dbReference>
<keyword evidence="3" id="KW-0804">Transcription</keyword>
<proteinExistence type="predicted"/>
<dbReference type="Proteomes" id="UP000824091">
    <property type="component" value="Unassembled WGS sequence"/>
</dbReference>
<gene>
    <name evidence="5" type="ORF">IAD16_08855</name>
</gene>
<evidence type="ECO:0000256" key="3">
    <source>
        <dbReference type="ARBA" id="ARBA00023163"/>
    </source>
</evidence>
<sequence>MKNLDEIDLKIIRLLRENGRMSLKELSSEVFLTPPAVAARIEKLSKEGYIKGIHAKLNMEKLGYGIKAFIQVSVPPEKSGEFYDFIKKQECVLEGDHITGEYSMLLKVIFPSTTMLDEFMGKLQQFGKTETSVVFSTFLERP</sequence>
<dbReference type="InterPro" id="IPR011008">
    <property type="entry name" value="Dimeric_a/b-barrel"/>
</dbReference>
<evidence type="ECO:0000313" key="6">
    <source>
        <dbReference type="Proteomes" id="UP000824091"/>
    </source>
</evidence>
<dbReference type="GO" id="GO:0043565">
    <property type="term" value="F:sequence-specific DNA binding"/>
    <property type="evidence" value="ECO:0007669"/>
    <property type="project" value="InterPro"/>
</dbReference>
<dbReference type="PRINTS" id="PR00033">
    <property type="entry name" value="HTHASNC"/>
</dbReference>
<keyword evidence="2" id="KW-0238">DNA-binding</keyword>
<dbReference type="SUPFAM" id="SSF54909">
    <property type="entry name" value="Dimeric alpha+beta barrel"/>
    <property type="match status" value="1"/>
</dbReference>
<dbReference type="GO" id="GO:0005829">
    <property type="term" value="C:cytosol"/>
    <property type="evidence" value="ECO:0007669"/>
    <property type="project" value="TreeGrafter"/>
</dbReference>
<dbReference type="InterPro" id="IPR019887">
    <property type="entry name" value="Tscrpt_reg_AsnC/Lrp_C"/>
</dbReference>
<protein>
    <submittedName>
        <fullName evidence="5">Lrp/AsnC family transcriptional regulator</fullName>
    </submittedName>
</protein>
<comment type="caution">
    <text evidence="5">The sequence shown here is derived from an EMBL/GenBank/DDBJ whole genome shotgun (WGS) entry which is preliminary data.</text>
</comment>
<accession>A0A9D1I782</accession>
<evidence type="ECO:0000313" key="5">
    <source>
        <dbReference type="EMBL" id="HIU28473.1"/>
    </source>
</evidence>
<dbReference type="InterPro" id="IPR019888">
    <property type="entry name" value="Tscrpt_reg_AsnC-like"/>
</dbReference>
<dbReference type="PROSITE" id="PS50956">
    <property type="entry name" value="HTH_ASNC_2"/>
    <property type="match status" value="1"/>
</dbReference>
<reference evidence="5" key="1">
    <citation type="submission" date="2020-10" db="EMBL/GenBank/DDBJ databases">
        <authorList>
            <person name="Gilroy R."/>
        </authorList>
    </citation>
    <scope>NUCLEOTIDE SEQUENCE</scope>
    <source>
        <strain evidence="5">11300</strain>
    </source>
</reference>
<evidence type="ECO:0000259" key="4">
    <source>
        <dbReference type="PROSITE" id="PS50956"/>
    </source>
</evidence>
<dbReference type="InterPro" id="IPR000485">
    <property type="entry name" value="AsnC-type_HTH_dom"/>
</dbReference>
<dbReference type="CDD" id="cd00090">
    <property type="entry name" value="HTH_ARSR"/>
    <property type="match status" value="1"/>
</dbReference>
<dbReference type="GO" id="GO:0043200">
    <property type="term" value="P:response to amino acid"/>
    <property type="evidence" value="ECO:0007669"/>
    <property type="project" value="TreeGrafter"/>
</dbReference>